<evidence type="ECO:0000313" key="3">
    <source>
        <dbReference type="Proteomes" id="UP001209681"/>
    </source>
</evidence>
<evidence type="ECO:0000313" key="2">
    <source>
        <dbReference type="EMBL" id="MCW7755127.1"/>
    </source>
</evidence>
<protein>
    <submittedName>
        <fullName evidence="2">PilZ domain-containing protein</fullName>
    </submittedName>
</protein>
<feature type="domain" description="PilZ" evidence="1">
    <location>
        <begin position="54"/>
        <end position="143"/>
    </location>
</feature>
<accession>A0ABT3NCC1</accession>
<gene>
    <name evidence="2" type="ORF">OOT00_14155</name>
</gene>
<reference evidence="2 3" key="1">
    <citation type="submission" date="2022-11" db="EMBL/GenBank/DDBJ databases">
        <title>Desulfobotulus tamanensis H1 sp. nov. - anaerobic, alkaliphilic, sulphate reducing bacterium isolated from terrestrial mud volcano.</title>
        <authorList>
            <person name="Frolova A."/>
            <person name="Merkel A.Y."/>
            <person name="Slobodkin A.I."/>
        </authorList>
    </citation>
    <scope>NUCLEOTIDE SEQUENCE [LARGE SCALE GENOMIC DNA]</scope>
    <source>
        <strain evidence="2 3">H1</strain>
    </source>
</reference>
<evidence type="ECO:0000259" key="1">
    <source>
        <dbReference type="Pfam" id="PF07238"/>
    </source>
</evidence>
<dbReference type="InterPro" id="IPR009875">
    <property type="entry name" value="PilZ_domain"/>
</dbReference>
<sequence length="155" mass="17916">METIFVTGHHATFICPACGFSTCRDVLRFLQIESAVRIRCTCRECRHTYRVLLERRRFIRKPTACAGRYRISGRTPREGDMIVVDISRTGLQIQSMVLHVFYPGERVELEFRLDKGSFPLIRREALVKNVRSQYVGMAFVSQEHTDALGPYLAFL</sequence>
<name>A0ABT3NCC1_9BACT</name>
<dbReference type="SUPFAM" id="SSF141371">
    <property type="entry name" value="PilZ domain-like"/>
    <property type="match status" value="1"/>
</dbReference>
<dbReference type="Proteomes" id="UP001209681">
    <property type="component" value="Unassembled WGS sequence"/>
</dbReference>
<dbReference type="EMBL" id="JAPFPW010000022">
    <property type="protein sequence ID" value="MCW7755127.1"/>
    <property type="molecule type" value="Genomic_DNA"/>
</dbReference>
<dbReference type="RefSeq" id="WP_265426047.1">
    <property type="nucleotide sequence ID" value="NZ_JAPFPW010000022.1"/>
</dbReference>
<keyword evidence="3" id="KW-1185">Reference proteome</keyword>
<proteinExistence type="predicted"/>
<dbReference type="Gene3D" id="2.40.10.220">
    <property type="entry name" value="predicted glycosyltransferase like domains"/>
    <property type="match status" value="1"/>
</dbReference>
<organism evidence="2 3">
    <name type="scientific">Desulfobotulus pelophilus</name>
    <dbReference type="NCBI Taxonomy" id="2823377"/>
    <lineage>
        <taxon>Bacteria</taxon>
        <taxon>Pseudomonadati</taxon>
        <taxon>Thermodesulfobacteriota</taxon>
        <taxon>Desulfobacteria</taxon>
        <taxon>Desulfobacterales</taxon>
        <taxon>Desulfobacteraceae</taxon>
        <taxon>Desulfobotulus</taxon>
    </lineage>
</organism>
<comment type="caution">
    <text evidence="2">The sequence shown here is derived from an EMBL/GenBank/DDBJ whole genome shotgun (WGS) entry which is preliminary data.</text>
</comment>
<dbReference type="Pfam" id="PF07238">
    <property type="entry name" value="PilZ"/>
    <property type="match status" value="1"/>
</dbReference>